<reference evidence="2 3" key="1">
    <citation type="submission" date="2015-03" db="EMBL/GenBank/DDBJ databases">
        <title>Genome Assembly of Staphylococcus cohnii subsp. cohnii strain G22B2.</title>
        <authorList>
            <person name="Nair G."/>
            <person name="Kaur G."/>
            <person name="Khatri I."/>
            <person name="Singh N.K."/>
            <person name="Sathyabama S."/>
            <person name="Maurya S.K."/>
            <person name="Subramanian S."/>
            <person name="Agrewala J.N."/>
            <person name="Mayilraj S."/>
        </authorList>
    </citation>
    <scope>NUCLEOTIDE SEQUENCE [LARGE SCALE GENOMIC DNA]</scope>
    <source>
        <strain evidence="2 3">G22B2</strain>
    </source>
</reference>
<keyword evidence="1" id="KW-0472">Membrane</keyword>
<comment type="caution">
    <text evidence="2">The sequence shown here is derived from an EMBL/GenBank/DDBJ whole genome shotgun (WGS) entry which is preliminary data.</text>
</comment>
<evidence type="ECO:0000256" key="1">
    <source>
        <dbReference type="SAM" id="Phobius"/>
    </source>
</evidence>
<dbReference type="AlphaFoldDB" id="A0A0M2NX86"/>
<sequence>MIVLLSIILALIFAFLATMPFLFINTRLHENVNHSKEEIRHEKIRAIKRFVYFFILIIILLMVFHFITN</sequence>
<proteinExistence type="predicted"/>
<protein>
    <submittedName>
        <fullName evidence="2">Uncharacterized protein</fullName>
    </submittedName>
</protein>
<dbReference type="Proteomes" id="UP000034455">
    <property type="component" value="Unassembled WGS sequence"/>
</dbReference>
<evidence type="ECO:0000313" key="3">
    <source>
        <dbReference type="Proteomes" id="UP000034455"/>
    </source>
</evidence>
<feature type="transmembrane region" description="Helical" evidence="1">
    <location>
        <begin position="6"/>
        <end position="28"/>
    </location>
</feature>
<name>A0A0M2NX86_STACC</name>
<evidence type="ECO:0000313" key="2">
    <source>
        <dbReference type="EMBL" id="KKI63114.1"/>
    </source>
</evidence>
<dbReference type="PATRIC" id="fig|74704.6.peg.995"/>
<organism evidence="2 3">
    <name type="scientific">Staphylococcus cohnii subsp. cohnii</name>
    <dbReference type="NCBI Taxonomy" id="74704"/>
    <lineage>
        <taxon>Bacteria</taxon>
        <taxon>Bacillati</taxon>
        <taxon>Bacillota</taxon>
        <taxon>Bacilli</taxon>
        <taxon>Bacillales</taxon>
        <taxon>Staphylococcaceae</taxon>
        <taxon>Staphylococcus</taxon>
        <taxon>Staphylococcus cohnii species complex</taxon>
    </lineage>
</organism>
<feature type="transmembrane region" description="Helical" evidence="1">
    <location>
        <begin position="49"/>
        <end position="67"/>
    </location>
</feature>
<keyword evidence="1" id="KW-0812">Transmembrane</keyword>
<dbReference type="EMBL" id="LAKJ01000018">
    <property type="protein sequence ID" value="KKI63114.1"/>
    <property type="molecule type" value="Genomic_DNA"/>
</dbReference>
<accession>A0A0M2NX86</accession>
<gene>
    <name evidence="2" type="ORF">UF66_0970</name>
</gene>
<keyword evidence="1" id="KW-1133">Transmembrane helix</keyword>